<evidence type="ECO:0000313" key="2">
    <source>
        <dbReference type="EMBL" id="MBB6204431.1"/>
    </source>
</evidence>
<name>A0AAW3V222_9BURK</name>
<evidence type="ECO:0000256" key="1">
    <source>
        <dbReference type="SAM" id="Phobius"/>
    </source>
</evidence>
<protein>
    <submittedName>
        <fullName evidence="2">Uncharacterized protein</fullName>
    </submittedName>
</protein>
<keyword evidence="1" id="KW-0472">Membrane</keyword>
<dbReference type="AlphaFoldDB" id="A0AAW3V222"/>
<organism evidence="2 3">
    <name type="scientific">Paraburkholderia fungorum</name>
    <dbReference type="NCBI Taxonomy" id="134537"/>
    <lineage>
        <taxon>Bacteria</taxon>
        <taxon>Pseudomonadati</taxon>
        <taxon>Pseudomonadota</taxon>
        <taxon>Betaproteobacteria</taxon>
        <taxon>Burkholderiales</taxon>
        <taxon>Burkholderiaceae</taxon>
        <taxon>Paraburkholderia</taxon>
    </lineage>
</organism>
<keyword evidence="1" id="KW-0812">Transmembrane</keyword>
<dbReference type="RefSeq" id="WP_183800965.1">
    <property type="nucleotide sequence ID" value="NZ_JACIII010000013.1"/>
</dbReference>
<sequence>MLSLVRRLPWQAKEAVFITALMTVLSVVFPDDAYAFAVLAIILSFAIDDLCKTALRIAIKKRAVGQAKEDEHFYVILPRCRYKLLVLRQVLVLGGAKLARARRLARKSQKDDS</sequence>
<accession>A0AAW3V222</accession>
<comment type="caution">
    <text evidence="2">The sequence shown here is derived from an EMBL/GenBank/DDBJ whole genome shotgun (WGS) entry which is preliminary data.</text>
</comment>
<gene>
    <name evidence="2" type="ORF">GGD69_005325</name>
</gene>
<proteinExistence type="predicted"/>
<dbReference type="Proteomes" id="UP000518681">
    <property type="component" value="Unassembled WGS sequence"/>
</dbReference>
<feature type="transmembrane region" description="Helical" evidence="1">
    <location>
        <begin position="12"/>
        <end position="29"/>
    </location>
</feature>
<keyword evidence="1" id="KW-1133">Transmembrane helix</keyword>
<reference evidence="2 3" key="1">
    <citation type="submission" date="2020-08" db="EMBL/GenBank/DDBJ databases">
        <title>Genomic Encyclopedia of Type Strains, Phase IV (KMG-V): Genome sequencing to study the core and pangenomes of soil and plant-associated prokaryotes.</title>
        <authorList>
            <person name="Whitman W."/>
        </authorList>
    </citation>
    <scope>NUCLEOTIDE SEQUENCE [LARGE SCALE GENOMIC DNA]</scope>
    <source>
        <strain evidence="2 3">SEMIA 4013</strain>
    </source>
</reference>
<dbReference type="EMBL" id="JACIIK010000009">
    <property type="protein sequence ID" value="MBB6204431.1"/>
    <property type="molecule type" value="Genomic_DNA"/>
</dbReference>
<evidence type="ECO:0000313" key="3">
    <source>
        <dbReference type="Proteomes" id="UP000518681"/>
    </source>
</evidence>